<dbReference type="AlphaFoldDB" id="A0A8S3HDS8"/>
<proteinExistence type="predicted"/>
<dbReference type="Proteomes" id="UP000676336">
    <property type="component" value="Unassembled WGS sequence"/>
</dbReference>
<evidence type="ECO:0000313" key="1">
    <source>
        <dbReference type="EMBL" id="CAF5182231.1"/>
    </source>
</evidence>
<feature type="non-terminal residue" evidence="1">
    <location>
        <position position="1"/>
    </location>
</feature>
<comment type="caution">
    <text evidence="1">The sequence shown here is derived from an EMBL/GenBank/DDBJ whole genome shotgun (WGS) entry which is preliminary data.</text>
</comment>
<gene>
    <name evidence="1" type="ORF">SMN809_LOCUS69306</name>
</gene>
<organism evidence="1 2">
    <name type="scientific">Rotaria magnacalcarata</name>
    <dbReference type="NCBI Taxonomy" id="392030"/>
    <lineage>
        <taxon>Eukaryota</taxon>
        <taxon>Metazoa</taxon>
        <taxon>Spiralia</taxon>
        <taxon>Gnathifera</taxon>
        <taxon>Rotifera</taxon>
        <taxon>Eurotatoria</taxon>
        <taxon>Bdelloidea</taxon>
        <taxon>Philodinida</taxon>
        <taxon>Philodinidae</taxon>
        <taxon>Rotaria</taxon>
    </lineage>
</organism>
<protein>
    <submittedName>
        <fullName evidence="1">Uncharacterized protein</fullName>
    </submittedName>
</protein>
<name>A0A8S3HDS8_9BILA</name>
<reference evidence="1" key="1">
    <citation type="submission" date="2021-02" db="EMBL/GenBank/DDBJ databases">
        <authorList>
            <person name="Nowell W R."/>
        </authorList>
    </citation>
    <scope>NUCLEOTIDE SEQUENCE</scope>
</reference>
<evidence type="ECO:0000313" key="2">
    <source>
        <dbReference type="Proteomes" id="UP000676336"/>
    </source>
</evidence>
<dbReference type="EMBL" id="CAJOBI010319188">
    <property type="protein sequence ID" value="CAF5182231.1"/>
    <property type="molecule type" value="Genomic_DNA"/>
</dbReference>
<sequence length="46" mass="4904">MKFCNTDTDNIVSGGTYKLLNIISDSSGTDDGTNVQIYTDNGTDAQ</sequence>
<accession>A0A8S3HDS8</accession>